<dbReference type="SUPFAM" id="SSF52540">
    <property type="entry name" value="P-loop containing nucleoside triphosphate hydrolases"/>
    <property type="match status" value="1"/>
</dbReference>
<dbReference type="InterPro" id="IPR027417">
    <property type="entry name" value="P-loop_NTPase"/>
</dbReference>
<organism evidence="3 4">
    <name type="scientific">Spinactinospora alkalitolerans</name>
    <dbReference type="NCBI Taxonomy" id="687207"/>
    <lineage>
        <taxon>Bacteria</taxon>
        <taxon>Bacillati</taxon>
        <taxon>Actinomycetota</taxon>
        <taxon>Actinomycetes</taxon>
        <taxon>Streptosporangiales</taxon>
        <taxon>Nocardiopsidaceae</taxon>
        <taxon>Spinactinospora</taxon>
    </lineage>
</organism>
<name>A0A852TZ20_9ACTN</name>
<dbReference type="SMART" id="SM00382">
    <property type="entry name" value="AAA"/>
    <property type="match status" value="1"/>
</dbReference>
<protein>
    <submittedName>
        <fullName evidence="3">MoxR-like ATPase</fullName>
    </submittedName>
</protein>
<dbReference type="InterPro" id="IPR003593">
    <property type="entry name" value="AAA+_ATPase"/>
</dbReference>
<dbReference type="AlphaFoldDB" id="A0A852TZ20"/>
<feature type="region of interest" description="Disordered" evidence="1">
    <location>
        <begin position="1"/>
        <end position="20"/>
    </location>
</feature>
<dbReference type="EMBL" id="JACCCC010000001">
    <property type="protein sequence ID" value="NYE48585.1"/>
    <property type="molecule type" value="Genomic_DNA"/>
</dbReference>
<evidence type="ECO:0000313" key="3">
    <source>
        <dbReference type="EMBL" id="NYE48585.1"/>
    </source>
</evidence>
<dbReference type="Proteomes" id="UP000589036">
    <property type="component" value="Unassembled WGS sequence"/>
</dbReference>
<gene>
    <name evidence="3" type="ORF">HDA32_003705</name>
</gene>
<sequence>MVLPSNGPGRRPDDRDAQRPAWWIYQGTGRPLHDATLADLLPAPPPWRDFRGGPLQPAPPEDEAELTRRLGPLRRTPPQYSDFAELNAVNSALYLRRPLLVTGAPGIGKSSLAYRISRELRLGRVLRWPITSRSTLLSGLYAYDPIARVQDIAADRAGLPGGPQDGLSGPAAAPGPSAAGAGPAVGLETAAADSGQGIGDYLQLGPLGTALLPYQTPRVLLIDELDKGNLDLANDLLDVFEEGEYRITELFRLRARQPEVTVHTDDPGGTAAVAQGHVRCRAFPIIVMTSNGEREFPAAFRRRCLPLELDPPDGRQLGDMVAAHFAQRLSLDDPEAEKNAAEAKALVQRFLEYQEQRGGLATDQLLNSIYLATSGAGDSSPSWSKVLDLLWQRLTETEPGSG</sequence>
<keyword evidence="4" id="KW-1185">Reference proteome</keyword>
<proteinExistence type="predicted"/>
<dbReference type="Gene3D" id="3.40.50.300">
    <property type="entry name" value="P-loop containing nucleotide triphosphate hydrolases"/>
    <property type="match status" value="1"/>
</dbReference>
<comment type="caution">
    <text evidence="3">The sequence shown here is derived from an EMBL/GenBank/DDBJ whole genome shotgun (WGS) entry which is preliminary data.</text>
</comment>
<dbReference type="RefSeq" id="WP_179644345.1">
    <property type="nucleotide sequence ID" value="NZ_BAAAYY010000036.1"/>
</dbReference>
<feature type="domain" description="AAA+ ATPase" evidence="2">
    <location>
        <begin position="95"/>
        <end position="315"/>
    </location>
</feature>
<reference evidence="3 4" key="1">
    <citation type="submission" date="2020-07" db="EMBL/GenBank/DDBJ databases">
        <title>Sequencing the genomes of 1000 actinobacteria strains.</title>
        <authorList>
            <person name="Klenk H.-P."/>
        </authorList>
    </citation>
    <scope>NUCLEOTIDE SEQUENCE [LARGE SCALE GENOMIC DNA]</scope>
    <source>
        <strain evidence="3 4">CXB654</strain>
    </source>
</reference>
<accession>A0A852TZ20</accession>
<feature type="compositionally biased region" description="Low complexity" evidence="1">
    <location>
        <begin position="168"/>
        <end position="183"/>
    </location>
</feature>
<feature type="region of interest" description="Disordered" evidence="1">
    <location>
        <begin position="157"/>
        <end position="183"/>
    </location>
</feature>
<evidence type="ECO:0000259" key="2">
    <source>
        <dbReference type="SMART" id="SM00382"/>
    </source>
</evidence>
<evidence type="ECO:0000313" key="4">
    <source>
        <dbReference type="Proteomes" id="UP000589036"/>
    </source>
</evidence>
<evidence type="ECO:0000256" key="1">
    <source>
        <dbReference type="SAM" id="MobiDB-lite"/>
    </source>
</evidence>